<dbReference type="Gene3D" id="1.10.10.10">
    <property type="entry name" value="Winged helix-like DNA-binding domain superfamily/Winged helix DNA-binding domain"/>
    <property type="match status" value="1"/>
</dbReference>
<dbReference type="PRINTS" id="PR00778">
    <property type="entry name" value="HTHARSR"/>
</dbReference>
<evidence type="ECO:0000313" key="2">
    <source>
        <dbReference type="EMBL" id="EMS80614.1"/>
    </source>
</evidence>
<dbReference type="AlphaFoldDB" id="S0G4P7"/>
<keyword evidence="3" id="KW-1185">Reference proteome</keyword>
<dbReference type="GO" id="GO:0008757">
    <property type="term" value="F:S-adenosylmethionine-dependent methyltransferase activity"/>
    <property type="evidence" value="ECO:0007669"/>
    <property type="project" value="InterPro"/>
</dbReference>
<dbReference type="InterPro" id="IPR011991">
    <property type="entry name" value="ArsR-like_HTH"/>
</dbReference>
<reference evidence="2 3" key="1">
    <citation type="journal article" date="2013" name="Genome Announc.">
        <title>Draft Genome Sequence of Desulfotignum phosphitoxidans DSM 13687 Strain FiPS-3.</title>
        <authorList>
            <person name="Poehlein A."/>
            <person name="Daniel R."/>
            <person name="Simeonova D.D."/>
        </authorList>
    </citation>
    <scope>NUCLEOTIDE SEQUENCE [LARGE SCALE GENOMIC DNA]</scope>
    <source>
        <strain evidence="2 3">DSM 13687</strain>
    </source>
</reference>
<dbReference type="InterPro" id="IPR013216">
    <property type="entry name" value="Methyltransf_11"/>
</dbReference>
<dbReference type="Gene3D" id="3.40.50.150">
    <property type="entry name" value="Vaccinia Virus protein VP39"/>
    <property type="match status" value="1"/>
</dbReference>
<dbReference type="SUPFAM" id="SSF46785">
    <property type="entry name" value="Winged helix' DNA-binding domain"/>
    <property type="match status" value="1"/>
</dbReference>
<sequence>MEVIRQFKALSDPTRLRLLHILNEVELNVNEIVSIVDMIQSGVSRHLKILLESGLLVARKEGSFMYYNANMDPENRSLIQLACSRIQNDPVCAQDIEKARQIIMIRKNRTKRFFSTVAPQWEGLKKEILGSFNLNAVLKQQIPARRGVADLGCGTGELLGQLVRNHKGMLIGVDASPEMLEQARIKLPDMPSIELRLGEVEHLPMKDQEVDTVVMSMVLYHILQPEKAIQEVFRVLKPGGMLLLADFDHHHQEQIKEIIGGTWLGFTKDQVETWLTKSGFQLQSTERFAVERGLHIHVFSAGK</sequence>
<dbReference type="CDD" id="cd02440">
    <property type="entry name" value="AdoMet_MTases"/>
    <property type="match status" value="1"/>
</dbReference>
<dbReference type="CDD" id="cd00090">
    <property type="entry name" value="HTH_ARSR"/>
    <property type="match status" value="1"/>
</dbReference>
<name>S0G4P7_9BACT</name>
<dbReference type="PANTHER" id="PTHR42912">
    <property type="entry name" value="METHYLTRANSFERASE"/>
    <property type="match status" value="1"/>
</dbReference>
<dbReference type="Pfam" id="PF01022">
    <property type="entry name" value="HTH_5"/>
    <property type="match status" value="1"/>
</dbReference>
<dbReference type="OrthoDB" id="9789575at2"/>
<dbReference type="InterPro" id="IPR050508">
    <property type="entry name" value="Methyltransf_Superfamily"/>
</dbReference>
<dbReference type="Pfam" id="PF08241">
    <property type="entry name" value="Methyltransf_11"/>
    <property type="match status" value="1"/>
</dbReference>
<dbReference type="SMART" id="SM00418">
    <property type="entry name" value="HTH_ARSR"/>
    <property type="match status" value="1"/>
</dbReference>
<dbReference type="InterPro" id="IPR036388">
    <property type="entry name" value="WH-like_DNA-bd_sf"/>
</dbReference>
<proteinExistence type="predicted"/>
<dbReference type="InterPro" id="IPR001845">
    <property type="entry name" value="HTH_ArsR_DNA-bd_dom"/>
</dbReference>
<accession>S0G4P7</accession>
<evidence type="ECO:0000259" key="1">
    <source>
        <dbReference type="PROSITE" id="PS50987"/>
    </source>
</evidence>
<dbReference type="SUPFAM" id="SSF53335">
    <property type="entry name" value="S-adenosyl-L-methionine-dependent methyltransferases"/>
    <property type="match status" value="1"/>
</dbReference>
<organism evidence="2 3">
    <name type="scientific">Desulfotignum phosphitoxidans DSM 13687</name>
    <dbReference type="NCBI Taxonomy" id="1286635"/>
    <lineage>
        <taxon>Bacteria</taxon>
        <taxon>Pseudomonadati</taxon>
        <taxon>Thermodesulfobacteriota</taxon>
        <taxon>Desulfobacteria</taxon>
        <taxon>Desulfobacterales</taxon>
        <taxon>Desulfobacteraceae</taxon>
        <taxon>Desulfotignum</taxon>
    </lineage>
</organism>
<protein>
    <submittedName>
        <fullName evidence="2">Transcriptional regulator, ArsR family</fullName>
    </submittedName>
</protein>
<dbReference type="Proteomes" id="UP000014216">
    <property type="component" value="Unassembled WGS sequence"/>
</dbReference>
<dbReference type="GO" id="GO:0003700">
    <property type="term" value="F:DNA-binding transcription factor activity"/>
    <property type="evidence" value="ECO:0007669"/>
    <property type="project" value="InterPro"/>
</dbReference>
<dbReference type="EMBL" id="APJX01000002">
    <property type="protein sequence ID" value="EMS80614.1"/>
    <property type="molecule type" value="Genomic_DNA"/>
</dbReference>
<dbReference type="InterPro" id="IPR036390">
    <property type="entry name" value="WH_DNA-bd_sf"/>
</dbReference>
<dbReference type="RefSeq" id="WP_006964877.1">
    <property type="nucleotide sequence ID" value="NZ_APJX01000002.1"/>
</dbReference>
<feature type="domain" description="HTH arsR-type" evidence="1">
    <location>
        <begin position="1"/>
        <end position="90"/>
    </location>
</feature>
<dbReference type="NCBIfam" id="NF033788">
    <property type="entry name" value="HTH_metalloreg"/>
    <property type="match status" value="1"/>
</dbReference>
<dbReference type="InterPro" id="IPR029063">
    <property type="entry name" value="SAM-dependent_MTases_sf"/>
</dbReference>
<evidence type="ECO:0000313" key="3">
    <source>
        <dbReference type="Proteomes" id="UP000014216"/>
    </source>
</evidence>
<comment type="caution">
    <text evidence="2">The sequence shown here is derived from an EMBL/GenBank/DDBJ whole genome shotgun (WGS) entry which is preliminary data.</text>
</comment>
<gene>
    <name evidence="2" type="ORF">Dpo_2c03090</name>
</gene>
<dbReference type="PROSITE" id="PS50987">
    <property type="entry name" value="HTH_ARSR_2"/>
    <property type="match status" value="1"/>
</dbReference>